<proteinExistence type="predicted"/>
<dbReference type="InterPro" id="IPR036603">
    <property type="entry name" value="RBP11-like"/>
</dbReference>
<evidence type="ECO:0000256" key="2">
    <source>
        <dbReference type="ARBA" id="ARBA00023163"/>
    </source>
</evidence>
<keyword evidence="1" id="KW-0240">DNA-directed RNA polymerase</keyword>
<dbReference type="AlphaFoldDB" id="A0A6C0F8J6"/>
<dbReference type="GO" id="GO:0003899">
    <property type="term" value="F:DNA-directed RNA polymerase activity"/>
    <property type="evidence" value="ECO:0007669"/>
    <property type="project" value="InterPro"/>
</dbReference>
<evidence type="ECO:0000313" key="4">
    <source>
        <dbReference type="EMBL" id="QHT36210.1"/>
    </source>
</evidence>
<reference evidence="4" key="1">
    <citation type="journal article" date="2020" name="Nature">
        <title>Giant virus diversity and host interactions through global metagenomics.</title>
        <authorList>
            <person name="Schulz F."/>
            <person name="Roux S."/>
            <person name="Paez-Espino D."/>
            <person name="Jungbluth S."/>
            <person name="Walsh D.A."/>
            <person name="Denef V.J."/>
            <person name="McMahon K.D."/>
            <person name="Konstantinidis K.T."/>
            <person name="Eloe-Fadrosh E.A."/>
            <person name="Kyrpides N.C."/>
            <person name="Woyke T."/>
        </authorList>
    </citation>
    <scope>NUCLEOTIDE SEQUENCE</scope>
    <source>
        <strain evidence="4">GVMAG-M-3300009182-46</strain>
    </source>
</reference>
<keyword evidence="2" id="KW-0804">Transcription</keyword>
<dbReference type="Gene3D" id="3.30.1360.10">
    <property type="entry name" value="RNA polymerase, RBP11-like subunit"/>
    <property type="match status" value="2"/>
</dbReference>
<dbReference type="InterPro" id="IPR011263">
    <property type="entry name" value="DNA-dir_RNA_pol_RpoA/D/Rpb3"/>
</dbReference>
<organism evidence="4">
    <name type="scientific">viral metagenome</name>
    <dbReference type="NCBI Taxonomy" id="1070528"/>
    <lineage>
        <taxon>unclassified sequences</taxon>
        <taxon>metagenomes</taxon>
        <taxon>organismal metagenomes</taxon>
    </lineage>
</organism>
<dbReference type="GO" id="GO:0005666">
    <property type="term" value="C:RNA polymerase III complex"/>
    <property type="evidence" value="ECO:0007669"/>
    <property type="project" value="TreeGrafter"/>
</dbReference>
<name>A0A6C0F8J6_9ZZZZ</name>
<dbReference type="PANTHER" id="PTHR11800:SF13">
    <property type="entry name" value="DNA-DIRECTED RNA POLYMERASES I AND III SUBUNIT RPAC1"/>
    <property type="match status" value="1"/>
</dbReference>
<dbReference type="Pfam" id="PF01193">
    <property type="entry name" value="RNA_pol_L"/>
    <property type="match status" value="1"/>
</dbReference>
<feature type="domain" description="DNA-directed RNA polymerase RpoA/D/Rpb3-type" evidence="3">
    <location>
        <begin position="16"/>
        <end position="272"/>
    </location>
</feature>
<dbReference type="SUPFAM" id="SSF55257">
    <property type="entry name" value="RBP11-like subunits of RNA polymerase"/>
    <property type="match status" value="2"/>
</dbReference>
<dbReference type="EMBL" id="MN739032">
    <property type="protein sequence ID" value="QHT36210.1"/>
    <property type="molecule type" value="Genomic_DNA"/>
</dbReference>
<dbReference type="SUPFAM" id="SSF56553">
    <property type="entry name" value="Insert subdomain of RNA polymerase alpha subunit"/>
    <property type="match status" value="1"/>
</dbReference>
<dbReference type="GO" id="GO:0005736">
    <property type="term" value="C:RNA polymerase I complex"/>
    <property type="evidence" value="ECO:0007669"/>
    <property type="project" value="TreeGrafter"/>
</dbReference>
<dbReference type="InterPro" id="IPR036643">
    <property type="entry name" value="RNApol_insert_sf"/>
</dbReference>
<dbReference type="GO" id="GO:0046983">
    <property type="term" value="F:protein dimerization activity"/>
    <property type="evidence" value="ECO:0007669"/>
    <property type="project" value="InterPro"/>
</dbReference>
<evidence type="ECO:0000256" key="1">
    <source>
        <dbReference type="ARBA" id="ARBA00022478"/>
    </source>
</evidence>
<dbReference type="GO" id="GO:0006351">
    <property type="term" value="P:DNA-templated transcription"/>
    <property type="evidence" value="ECO:0007669"/>
    <property type="project" value="InterPro"/>
</dbReference>
<dbReference type="SMART" id="SM00662">
    <property type="entry name" value="RPOLD"/>
    <property type="match status" value="1"/>
</dbReference>
<dbReference type="PANTHER" id="PTHR11800">
    <property type="entry name" value="DNA-DIRECTED RNA POLYMERASE"/>
    <property type="match status" value="1"/>
</dbReference>
<sequence length="374" mass="42760">MDPRIQKLQQNDDFNVLTFTLSGVNVSLANAIRRTILSDIPTVVFKTLPYDLNKAKFIANTSRLNNEILKQRLGCVPIHIPDLEIPLENYLLEVKEENLTDTVMRVTTEHFKIKNLSTGEYLTPADKKRIFPPFVPQSGRGEYYIDFVHLRPKITDEIPGEKIHFTCEFSIGTAKEDAMYNVVGTCAYGYTQDPEKVEKELAKRVQQWRDSGLSTENIEFEAANWRLLDGLRFTLPDSFDFTIQTVGVFTNNELISKACSVLIQKLQKLDSLIDTDELQIEPSKNTMNNSYDIILVNEDYTIGKVLEYMLYSKFYEGAKTLTFCGFKKMHPHDNDSIVRVAFHDPTDKEGIKINLKTCIGDAIIVFKKIADSFK</sequence>
<accession>A0A6C0F8J6</accession>
<evidence type="ECO:0000259" key="3">
    <source>
        <dbReference type="SMART" id="SM00662"/>
    </source>
</evidence>
<dbReference type="Gene3D" id="2.170.120.12">
    <property type="entry name" value="DNA-directed RNA polymerase, insert domain"/>
    <property type="match status" value="1"/>
</dbReference>
<protein>
    <recommendedName>
        <fullName evidence="3">DNA-directed RNA polymerase RpoA/D/Rpb3-type domain-containing protein</fullName>
    </recommendedName>
</protein>
<dbReference type="InterPro" id="IPR050518">
    <property type="entry name" value="Rpo3/RPB3_RNA_Pol_subunit"/>
</dbReference>